<accession>A0A0A9BFH5</accession>
<dbReference type="EMBL" id="GBRH01235181">
    <property type="protein sequence ID" value="JAD62714.1"/>
    <property type="molecule type" value="Transcribed_RNA"/>
</dbReference>
<sequence>MSFFFLNKKIKNKCVDVYFISFPN</sequence>
<reference evidence="1" key="2">
    <citation type="journal article" date="2015" name="Data Brief">
        <title>Shoot transcriptome of the giant reed, Arundo donax.</title>
        <authorList>
            <person name="Barrero R.A."/>
            <person name="Guerrero F.D."/>
            <person name="Moolhuijzen P."/>
            <person name="Goolsby J.A."/>
            <person name="Tidwell J."/>
            <person name="Bellgard S.E."/>
            <person name="Bellgard M.I."/>
        </authorList>
    </citation>
    <scope>NUCLEOTIDE SEQUENCE</scope>
    <source>
        <tissue evidence="1">Shoot tissue taken approximately 20 cm above the soil surface</tissue>
    </source>
</reference>
<organism evidence="1">
    <name type="scientific">Arundo donax</name>
    <name type="common">Giant reed</name>
    <name type="synonym">Donax arundinaceus</name>
    <dbReference type="NCBI Taxonomy" id="35708"/>
    <lineage>
        <taxon>Eukaryota</taxon>
        <taxon>Viridiplantae</taxon>
        <taxon>Streptophyta</taxon>
        <taxon>Embryophyta</taxon>
        <taxon>Tracheophyta</taxon>
        <taxon>Spermatophyta</taxon>
        <taxon>Magnoliopsida</taxon>
        <taxon>Liliopsida</taxon>
        <taxon>Poales</taxon>
        <taxon>Poaceae</taxon>
        <taxon>PACMAD clade</taxon>
        <taxon>Arundinoideae</taxon>
        <taxon>Arundineae</taxon>
        <taxon>Arundo</taxon>
    </lineage>
</organism>
<proteinExistence type="predicted"/>
<protein>
    <submittedName>
        <fullName evidence="1">Uncharacterized protein</fullName>
    </submittedName>
</protein>
<dbReference type="AlphaFoldDB" id="A0A0A9BFH5"/>
<name>A0A0A9BFH5_ARUDO</name>
<reference evidence="1" key="1">
    <citation type="submission" date="2014-09" db="EMBL/GenBank/DDBJ databases">
        <authorList>
            <person name="Magalhaes I.L.F."/>
            <person name="Oliveira U."/>
            <person name="Santos F.R."/>
            <person name="Vidigal T.H.D.A."/>
            <person name="Brescovit A.D."/>
            <person name="Santos A.J."/>
        </authorList>
    </citation>
    <scope>NUCLEOTIDE SEQUENCE</scope>
    <source>
        <tissue evidence="1">Shoot tissue taken approximately 20 cm above the soil surface</tissue>
    </source>
</reference>
<evidence type="ECO:0000313" key="1">
    <source>
        <dbReference type="EMBL" id="JAD62714.1"/>
    </source>
</evidence>